<comment type="function">
    <text evidence="10">Counteracts the endogenous Pycsar antiviral defense system. Phosphodiesterase that enables metal-dependent hydrolysis of host cyclic nucleotide Pycsar defense signals such as cCMP and cUMP.</text>
</comment>
<comment type="similarity">
    <text evidence="13">Belongs to the RNase Z family.</text>
</comment>
<dbReference type="NCBIfam" id="NF000801">
    <property type="entry name" value="PRK00055.1-3"/>
    <property type="match status" value="1"/>
</dbReference>
<evidence type="ECO:0000256" key="13">
    <source>
        <dbReference type="HAMAP-Rule" id="MF_01818"/>
    </source>
</evidence>
<dbReference type="NCBIfam" id="TIGR02651">
    <property type="entry name" value="RNase_Z"/>
    <property type="match status" value="1"/>
</dbReference>
<feature type="binding site" evidence="13">
    <location>
        <position position="66"/>
    </location>
    <ligand>
        <name>Zn(2+)</name>
        <dbReference type="ChEBI" id="CHEBI:29105"/>
        <label>2</label>
        <note>catalytic</note>
    </ligand>
</feature>
<dbReference type="EC" id="3.1.26.11" evidence="2 13"/>
<evidence type="ECO:0000256" key="5">
    <source>
        <dbReference type="ARBA" id="ARBA00022723"/>
    </source>
</evidence>
<feature type="binding site" evidence="13">
    <location>
        <position position="140"/>
    </location>
    <ligand>
        <name>Zn(2+)</name>
        <dbReference type="ChEBI" id="CHEBI:29105"/>
        <label>1</label>
        <note>catalytic</note>
    </ligand>
</feature>
<dbReference type="GO" id="GO:0042802">
    <property type="term" value="F:identical protein binding"/>
    <property type="evidence" value="ECO:0007669"/>
    <property type="project" value="UniProtKB-ARBA"/>
</dbReference>
<dbReference type="Pfam" id="PF12706">
    <property type="entry name" value="Lactamase_B_2"/>
    <property type="match status" value="1"/>
</dbReference>
<evidence type="ECO:0000256" key="2">
    <source>
        <dbReference type="ARBA" id="ARBA00012477"/>
    </source>
</evidence>
<keyword evidence="3 13" id="KW-0819">tRNA processing</keyword>
<evidence type="ECO:0000313" key="15">
    <source>
        <dbReference type="EMBL" id="RNB75009.1"/>
    </source>
</evidence>
<organism evidence="15 16">
    <name type="scientific">Brevibacillus panacihumi</name>
    <dbReference type="NCBI Taxonomy" id="497735"/>
    <lineage>
        <taxon>Bacteria</taxon>
        <taxon>Bacillati</taxon>
        <taxon>Bacillota</taxon>
        <taxon>Bacilli</taxon>
        <taxon>Bacillales</taxon>
        <taxon>Paenibacillaceae</taxon>
        <taxon>Brevibacillus</taxon>
    </lineage>
</organism>
<proteinExistence type="inferred from homology"/>
<dbReference type="Gene3D" id="3.60.15.10">
    <property type="entry name" value="Ribonuclease Z/Hydroxyacylglutathione hydrolase-like"/>
    <property type="match status" value="1"/>
</dbReference>
<dbReference type="AlphaFoldDB" id="A0A3M8CH80"/>
<dbReference type="Proteomes" id="UP000281915">
    <property type="component" value="Unassembled WGS sequence"/>
</dbReference>
<dbReference type="GO" id="GO:0042781">
    <property type="term" value="F:3'-tRNA processing endoribonuclease activity"/>
    <property type="evidence" value="ECO:0007669"/>
    <property type="project" value="UniProtKB-UniRule"/>
</dbReference>
<comment type="cofactor">
    <cofactor evidence="13">
        <name>Zn(2+)</name>
        <dbReference type="ChEBI" id="CHEBI:29105"/>
    </cofactor>
    <text evidence="13">Binds 2 Zn(2+) ions.</text>
</comment>
<keyword evidence="4 13" id="KW-0540">Nuclease</keyword>
<dbReference type="HAMAP" id="MF_01818">
    <property type="entry name" value="RNase_Z_BN"/>
    <property type="match status" value="1"/>
</dbReference>
<evidence type="ECO:0000256" key="1">
    <source>
        <dbReference type="ARBA" id="ARBA00011738"/>
    </source>
</evidence>
<dbReference type="CDD" id="cd07717">
    <property type="entry name" value="RNaseZ_ZiPD-like_MBL-fold"/>
    <property type="match status" value="1"/>
</dbReference>
<dbReference type="Pfam" id="PF23023">
    <property type="entry name" value="Anti-Pycsar_Apyc1"/>
    <property type="match status" value="1"/>
</dbReference>
<keyword evidence="7 13" id="KW-0378">Hydrolase</keyword>
<dbReference type="EMBL" id="RHHT01000046">
    <property type="protein sequence ID" value="RNB75009.1"/>
    <property type="molecule type" value="Genomic_DNA"/>
</dbReference>
<evidence type="ECO:0000256" key="9">
    <source>
        <dbReference type="ARBA" id="ARBA00034221"/>
    </source>
</evidence>
<protein>
    <recommendedName>
        <fullName evidence="2 13">Ribonuclease Z</fullName>
        <shortName evidence="13">RNase Z</shortName>
        <ecNumber evidence="2 13">3.1.26.11</ecNumber>
    </recommendedName>
    <alternativeName>
        <fullName evidence="13">tRNA 3 endonuclease</fullName>
    </alternativeName>
    <alternativeName>
        <fullName evidence="13">tRNase Z</fullName>
    </alternativeName>
</protein>
<evidence type="ECO:0000256" key="4">
    <source>
        <dbReference type="ARBA" id="ARBA00022722"/>
    </source>
</evidence>
<comment type="function">
    <text evidence="12 13">Zinc phosphodiesterase, which displays some tRNA 3'-processing endonuclease activity. Probably involved in tRNA maturation, by removing a 3'-trailer from precursor tRNA.</text>
</comment>
<keyword evidence="6 13" id="KW-0255">Endonuclease</keyword>
<evidence type="ECO:0000256" key="8">
    <source>
        <dbReference type="ARBA" id="ARBA00022833"/>
    </source>
</evidence>
<sequence length="325" mass="35786">MIVTFLGTGSGAPTTKRNVSGIGLRFLQAGKWWLFDCGEGTQHQLLRAPMKISQLEKIFITHLHGDHLYGLIGLLASRSLRNGEASPLDLYGPPGLDRYFRAIMETSPVHLHYPLQIHIVSEGVVYEDEEVVVTCRPARHRVMSFAYSVEEKEKPGAFQVEKARALGVPSGPIYGALKRGEQVVLPDGRVLDGRDFVGEAQPGRKIVFSGDTEPCQAVLQLAQGADLLVHEATYSQQDKDLAVRSGHSTAQEAAQLARDAGVKSLCLTHFSPRYEDEEGEFTMEDLLAEAQAIFPNTTLAEDFYSLPVKRERKTMGGNEEACYNG</sequence>
<feature type="binding site" evidence="13">
    <location>
        <position position="269"/>
    </location>
    <ligand>
        <name>Zn(2+)</name>
        <dbReference type="ChEBI" id="CHEBI:29105"/>
        <label>2</label>
        <note>catalytic</note>
    </ligand>
</feature>
<keyword evidence="8 13" id="KW-0862">Zinc</keyword>
<dbReference type="InterPro" id="IPR036866">
    <property type="entry name" value="RibonucZ/Hydroxyglut_hydro"/>
</dbReference>
<comment type="caution">
    <text evidence="15">The sequence shown here is derived from an EMBL/GenBank/DDBJ whole genome shotgun (WGS) entry which is preliminary data.</text>
</comment>
<feature type="binding site" evidence="13">
    <location>
        <position position="211"/>
    </location>
    <ligand>
        <name>Zn(2+)</name>
        <dbReference type="ChEBI" id="CHEBI:29105"/>
        <label>1</label>
        <note>catalytic</note>
    </ligand>
</feature>
<comment type="catalytic activity">
    <reaction evidence="9">
        <text>3',5'-cyclic CMP + H2O = CMP + H(+)</text>
        <dbReference type="Rhea" id="RHEA:72675"/>
        <dbReference type="ChEBI" id="CHEBI:15377"/>
        <dbReference type="ChEBI" id="CHEBI:15378"/>
        <dbReference type="ChEBI" id="CHEBI:58003"/>
        <dbReference type="ChEBI" id="CHEBI:60377"/>
    </reaction>
    <physiologicalReaction direction="left-to-right" evidence="9">
        <dbReference type="Rhea" id="RHEA:72676"/>
    </physiologicalReaction>
</comment>
<accession>A0A3M8CH80</accession>
<keyword evidence="5 13" id="KW-0479">Metal-binding</keyword>
<comment type="catalytic activity">
    <reaction evidence="11">
        <text>3',5'-cyclic UMP + H2O = UMP + H(+)</text>
        <dbReference type="Rhea" id="RHEA:70575"/>
        <dbReference type="ChEBI" id="CHEBI:15377"/>
        <dbReference type="ChEBI" id="CHEBI:15378"/>
        <dbReference type="ChEBI" id="CHEBI:57865"/>
        <dbReference type="ChEBI" id="CHEBI:184387"/>
    </reaction>
    <physiologicalReaction direction="left-to-right" evidence="11">
        <dbReference type="Rhea" id="RHEA:70576"/>
    </physiologicalReaction>
</comment>
<feature type="domain" description="Metallo-beta-lactamase" evidence="14">
    <location>
        <begin position="201"/>
        <end position="270"/>
    </location>
</feature>
<evidence type="ECO:0000256" key="12">
    <source>
        <dbReference type="ARBA" id="ARBA00057812"/>
    </source>
</evidence>
<feature type="active site" description="Proton acceptor" evidence="13">
    <location>
        <position position="66"/>
    </location>
</feature>
<dbReference type="PANTHER" id="PTHR46018">
    <property type="entry name" value="ZINC PHOSPHODIESTERASE ELAC PROTEIN 1"/>
    <property type="match status" value="1"/>
</dbReference>
<feature type="binding site" evidence="13">
    <location>
        <position position="211"/>
    </location>
    <ligand>
        <name>Zn(2+)</name>
        <dbReference type="ChEBI" id="CHEBI:29105"/>
        <label>2</label>
        <note>catalytic</note>
    </ligand>
</feature>
<gene>
    <name evidence="13 15" type="primary">rnz</name>
    <name evidence="15" type="ORF">EDM58_18765</name>
</gene>
<feature type="binding site" evidence="13">
    <location>
        <position position="67"/>
    </location>
    <ligand>
        <name>Zn(2+)</name>
        <dbReference type="ChEBI" id="CHEBI:29105"/>
        <label>2</label>
        <note>catalytic</note>
    </ligand>
</feature>
<comment type="catalytic activity">
    <reaction evidence="13">
        <text>Endonucleolytic cleavage of RNA, removing extra 3' nucleotides from tRNA precursor, generating 3' termini of tRNAs. A 3'-hydroxy group is left at the tRNA terminus and a 5'-phosphoryl group is left at the trailer molecule.</text>
        <dbReference type="EC" id="3.1.26.11"/>
    </reaction>
</comment>
<evidence type="ECO:0000259" key="14">
    <source>
        <dbReference type="Pfam" id="PF12706"/>
    </source>
</evidence>
<dbReference type="InterPro" id="IPR001279">
    <property type="entry name" value="Metallo-B-lactamas"/>
</dbReference>
<evidence type="ECO:0000256" key="11">
    <source>
        <dbReference type="ARBA" id="ARBA00048505"/>
    </source>
</evidence>
<dbReference type="InterPro" id="IPR013471">
    <property type="entry name" value="RNase_Z/BN"/>
</dbReference>
<dbReference type="SUPFAM" id="SSF56281">
    <property type="entry name" value="Metallo-hydrolase/oxidoreductase"/>
    <property type="match status" value="1"/>
</dbReference>
<evidence type="ECO:0000313" key="16">
    <source>
        <dbReference type="Proteomes" id="UP000281915"/>
    </source>
</evidence>
<dbReference type="PANTHER" id="PTHR46018:SF2">
    <property type="entry name" value="ZINC PHOSPHODIESTERASE ELAC PROTEIN 1"/>
    <property type="match status" value="1"/>
</dbReference>
<dbReference type="FunFam" id="3.60.15.10:FF:000002">
    <property type="entry name" value="Ribonuclease Z"/>
    <property type="match status" value="1"/>
</dbReference>
<name>A0A3M8CH80_9BACL</name>
<dbReference type="GO" id="GO:0008270">
    <property type="term" value="F:zinc ion binding"/>
    <property type="evidence" value="ECO:0007669"/>
    <property type="project" value="UniProtKB-UniRule"/>
</dbReference>
<comment type="subunit">
    <text evidence="1 13">Homodimer.</text>
</comment>
<evidence type="ECO:0000256" key="3">
    <source>
        <dbReference type="ARBA" id="ARBA00022694"/>
    </source>
</evidence>
<feature type="binding site" evidence="13">
    <location>
        <position position="64"/>
    </location>
    <ligand>
        <name>Zn(2+)</name>
        <dbReference type="ChEBI" id="CHEBI:29105"/>
        <label>1</label>
        <note>catalytic</note>
    </ligand>
</feature>
<dbReference type="RefSeq" id="WP_122914683.1">
    <property type="nucleotide sequence ID" value="NZ_RHHT01000046.1"/>
</dbReference>
<feature type="binding site" evidence="13">
    <location>
        <position position="62"/>
    </location>
    <ligand>
        <name>Zn(2+)</name>
        <dbReference type="ChEBI" id="CHEBI:29105"/>
        <label>1</label>
        <note>catalytic</note>
    </ligand>
</feature>
<reference evidence="15 16" key="1">
    <citation type="submission" date="2018-10" db="EMBL/GenBank/DDBJ databases">
        <title>Phylogenomics of Brevibacillus.</title>
        <authorList>
            <person name="Dunlap C."/>
        </authorList>
    </citation>
    <scope>NUCLEOTIDE SEQUENCE [LARGE SCALE GENOMIC DNA]</scope>
    <source>
        <strain evidence="15 16">JCM 15085</strain>
    </source>
</reference>
<evidence type="ECO:0000256" key="6">
    <source>
        <dbReference type="ARBA" id="ARBA00022759"/>
    </source>
</evidence>
<evidence type="ECO:0000256" key="7">
    <source>
        <dbReference type="ARBA" id="ARBA00022801"/>
    </source>
</evidence>
<evidence type="ECO:0000256" key="10">
    <source>
        <dbReference type="ARBA" id="ARBA00034301"/>
    </source>
</evidence>